<dbReference type="GO" id="GO:0005634">
    <property type="term" value="C:nucleus"/>
    <property type="evidence" value="ECO:0007669"/>
    <property type="project" value="TreeGrafter"/>
</dbReference>
<sequence>MRTRYKWPGGTGIITLGDDATLGDVVKELTSKTFLTDFGIKFGPPTAMIALDMSRVNQSAKEIGIHGETLTIVPNEKRPPPSRQSTGEDRRESHQAQQKRPQDVNVPWDVRDGTLVLRVMPSDNSCLFTAFGGALPQQVLPSNLRQMMADYIQQHVDVYSEAILGVPPEQYCRSIIDPDRWGGGIELSILSSIFDIKICTYDVETQNLISFGEGKRDQCILVYSGIHYDRIAFSYSEHPYTDPTLPPEMDRTTWPVEDKEVLIKAKDLVRKLHGAHYFTNMDGLVLKCDVAGCGWIGSGQADGQRHAEETGHTQLSEIIDTQTEAVLRKCNVRGCDFIGQGDSAARQHSQDTRHDSYSVIEDW</sequence>
<evidence type="ECO:0000313" key="9">
    <source>
        <dbReference type="EMBL" id="KAJ4164097.1"/>
    </source>
</evidence>
<comment type="subcellular location">
    <subcellularLocation>
        <location evidence="6">Cytoplasm</location>
    </subcellularLocation>
</comment>
<keyword evidence="10" id="KW-1185">Reference proteome</keyword>
<proteinExistence type="predicted"/>
<keyword evidence="5 6" id="KW-0788">Thiol protease</keyword>
<dbReference type="EMBL" id="JAJHUN010000001">
    <property type="protein sequence ID" value="KAJ4164097.1"/>
    <property type="molecule type" value="Genomic_DNA"/>
</dbReference>
<organism evidence="9 10">
    <name type="scientific">Akanthomyces muscarius</name>
    <name type="common">Entomopathogenic fungus</name>
    <name type="synonym">Lecanicillium muscarium</name>
    <dbReference type="NCBI Taxonomy" id="2231603"/>
    <lineage>
        <taxon>Eukaryota</taxon>
        <taxon>Fungi</taxon>
        <taxon>Dikarya</taxon>
        <taxon>Ascomycota</taxon>
        <taxon>Pezizomycotina</taxon>
        <taxon>Sordariomycetes</taxon>
        <taxon>Hypocreomycetidae</taxon>
        <taxon>Hypocreales</taxon>
        <taxon>Cordycipitaceae</taxon>
        <taxon>Akanthomyces</taxon>
    </lineage>
</organism>
<feature type="region of interest" description="Disordered" evidence="7">
    <location>
        <begin position="342"/>
        <end position="363"/>
    </location>
</feature>
<gene>
    <name evidence="9" type="ORF">LMH87_005783</name>
</gene>
<dbReference type="GO" id="GO:0036503">
    <property type="term" value="P:ERAD pathway"/>
    <property type="evidence" value="ECO:0007669"/>
    <property type="project" value="TreeGrafter"/>
</dbReference>
<dbReference type="GeneID" id="80892942"/>
<name>A0A9W8QPK8_AKAMU</name>
<dbReference type="InterPro" id="IPR038765">
    <property type="entry name" value="Papain-like_cys_pep_sf"/>
</dbReference>
<dbReference type="SUPFAM" id="SSF54001">
    <property type="entry name" value="Cysteine proteinases"/>
    <property type="match status" value="1"/>
</dbReference>
<keyword evidence="6" id="KW-0963">Cytoplasm</keyword>
<dbReference type="Proteomes" id="UP001144673">
    <property type="component" value="Chromosome 1"/>
</dbReference>
<evidence type="ECO:0000313" key="10">
    <source>
        <dbReference type="Proteomes" id="UP001144673"/>
    </source>
</evidence>
<comment type="caution">
    <text evidence="9">The sequence shown here is derived from an EMBL/GenBank/DDBJ whole genome shotgun (WGS) entry which is preliminary data.</text>
</comment>
<dbReference type="Pfam" id="PF02338">
    <property type="entry name" value="OTU"/>
    <property type="match status" value="1"/>
</dbReference>
<keyword evidence="3 6" id="KW-0833">Ubl conjugation pathway</keyword>
<evidence type="ECO:0000259" key="8">
    <source>
        <dbReference type="PROSITE" id="PS50802"/>
    </source>
</evidence>
<dbReference type="RefSeq" id="XP_056059012.1">
    <property type="nucleotide sequence ID" value="XM_056203566.1"/>
</dbReference>
<keyword evidence="2" id="KW-0645">Protease</keyword>
<dbReference type="InterPro" id="IPR003323">
    <property type="entry name" value="OTU_dom"/>
</dbReference>
<protein>
    <recommendedName>
        <fullName evidence="6">Ubiquitin thioesterase OTU</fullName>
        <ecNumber evidence="6">3.4.19.12</ecNumber>
    </recommendedName>
</protein>
<evidence type="ECO:0000256" key="1">
    <source>
        <dbReference type="ARBA" id="ARBA00000707"/>
    </source>
</evidence>
<dbReference type="PANTHER" id="PTHR13312:SF0">
    <property type="entry name" value="UBIQUITIN THIOESTERASE OTU1"/>
    <property type="match status" value="1"/>
</dbReference>
<dbReference type="AlphaFoldDB" id="A0A9W8QPK8"/>
<dbReference type="EC" id="3.4.19.12" evidence="6"/>
<dbReference type="CDD" id="cd22745">
    <property type="entry name" value="OTU_OTU1"/>
    <property type="match status" value="1"/>
</dbReference>
<dbReference type="GO" id="GO:0016579">
    <property type="term" value="P:protein deubiquitination"/>
    <property type="evidence" value="ECO:0007669"/>
    <property type="project" value="TreeGrafter"/>
</dbReference>
<feature type="region of interest" description="Disordered" evidence="7">
    <location>
        <begin position="67"/>
        <end position="104"/>
    </location>
</feature>
<evidence type="ECO:0000256" key="6">
    <source>
        <dbReference type="RuleBase" id="RU367104"/>
    </source>
</evidence>
<keyword evidence="4 6" id="KW-0378">Hydrolase</keyword>
<feature type="domain" description="OTU" evidence="8">
    <location>
        <begin position="115"/>
        <end position="234"/>
    </location>
</feature>
<dbReference type="PROSITE" id="PS50802">
    <property type="entry name" value="OTU"/>
    <property type="match status" value="1"/>
</dbReference>
<evidence type="ECO:0000256" key="7">
    <source>
        <dbReference type="SAM" id="MobiDB-lite"/>
    </source>
</evidence>
<reference evidence="9" key="1">
    <citation type="journal article" date="2023" name="Access Microbiol">
        <title>De-novo genome assembly for Akanthomyces muscarius, a biocontrol agent of insect agricultural pests.</title>
        <authorList>
            <person name="Erdos Z."/>
            <person name="Studholme D.J."/>
            <person name="Raymond B."/>
            <person name="Sharma M."/>
        </authorList>
    </citation>
    <scope>NUCLEOTIDE SEQUENCE</scope>
    <source>
        <strain evidence="9">Ve6</strain>
    </source>
</reference>
<evidence type="ECO:0000256" key="2">
    <source>
        <dbReference type="ARBA" id="ARBA00022670"/>
    </source>
</evidence>
<dbReference type="InterPro" id="IPR048857">
    <property type="entry name" value="OTU1_Ubl"/>
</dbReference>
<dbReference type="PANTHER" id="PTHR13312">
    <property type="entry name" value="HIV-INDUCED PROTEIN-7-LIKE PROTEASE"/>
    <property type="match status" value="1"/>
</dbReference>
<dbReference type="Pfam" id="PF21403">
    <property type="entry name" value="OTU1_UBXL"/>
    <property type="match status" value="1"/>
</dbReference>
<dbReference type="GO" id="GO:0004843">
    <property type="term" value="F:cysteine-type deubiquitinase activity"/>
    <property type="evidence" value="ECO:0007669"/>
    <property type="project" value="UniProtKB-UniRule"/>
</dbReference>
<dbReference type="Gene3D" id="3.90.70.80">
    <property type="match status" value="1"/>
</dbReference>
<evidence type="ECO:0000256" key="5">
    <source>
        <dbReference type="ARBA" id="ARBA00022807"/>
    </source>
</evidence>
<comment type="catalytic activity">
    <reaction evidence="1 6">
        <text>Thiol-dependent hydrolysis of ester, thioester, amide, peptide and isopeptide bonds formed by the C-terminal Gly of ubiquitin (a 76-residue protein attached to proteins as an intracellular targeting signal).</text>
        <dbReference type="EC" id="3.4.19.12"/>
    </reaction>
</comment>
<dbReference type="GO" id="GO:0005829">
    <property type="term" value="C:cytosol"/>
    <property type="evidence" value="ECO:0007669"/>
    <property type="project" value="TreeGrafter"/>
</dbReference>
<dbReference type="GO" id="GO:0030968">
    <property type="term" value="P:endoplasmic reticulum unfolded protein response"/>
    <property type="evidence" value="ECO:0007669"/>
    <property type="project" value="TreeGrafter"/>
</dbReference>
<dbReference type="KEGG" id="amus:LMH87_005783"/>
<accession>A0A9W8QPK8</accession>
<evidence type="ECO:0000256" key="3">
    <source>
        <dbReference type="ARBA" id="ARBA00022786"/>
    </source>
</evidence>
<evidence type="ECO:0000256" key="4">
    <source>
        <dbReference type="ARBA" id="ARBA00022801"/>
    </source>
</evidence>
<comment type="function">
    <text evidence="6">Hydrolase that can remove conjugated ubiquitin from proteins and may therefore play an important regulatory role at the level of protein turnover by preventing degradation.</text>
</comment>